<comment type="caution">
    <text evidence="2">The sequence shown here is derived from an EMBL/GenBank/DDBJ whole genome shotgun (WGS) entry which is preliminary data.</text>
</comment>
<dbReference type="RefSeq" id="WP_068886237.1">
    <property type="nucleotide sequence ID" value="NZ_CBCRUU010000020.1"/>
</dbReference>
<dbReference type="PANTHER" id="PTHR23150">
    <property type="entry name" value="SULFATASE MODIFYING FACTOR 1, 2"/>
    <property type="match status" value="1"/>
</dbReference>
<dbReference type="EMBL" id="MBDL01000008">
    <property type="protein sequence ID" value="ODA13475.1"/>
    <property type="molecule type" value="Genomic_DNA"/>
</dbReference>
<dbReference type="GO" id="GO:0120147">
    <property type="term" value="F:formylglycine-generating oxidase activity"/>
    <property type="evidence" value="ECO:0007669"/>
    <property type="project" value="TreeGrafter"/>
</dbReference>
<gene>
    <name evidence="2" type="ORF">BBP83_03540</name>
</gene>
<dbReference type="InterPro" id="IPR042095">
    <property type="entry name" value="SUMF_sf"/>
</dbReference>
<sequence>MYKSTILCISVVLALQGCSSSHQPKVQDGQNVPTLGNLQSCQKYSGLPEKWSQDPLSGMVKIQGGSYSIGNNEAYPEEKSLLNSTRNVADFYIDATEVTNAQFQSFVDATGYITEAETQNEAAVFTQPNEKVADLKWWKLEKNISWKNPWGTQSSRKILPNEPVRYITLNDALKYAAWRGTELPTEEQWEYAAKAFSPERDVSSHQHQIDANVWQGEFPYQNDKKDGFSDVAPVGCFPANGFGLFDMIGNVWELTRTPFTGSHDDDHLGTQAQLSSRTASQYSAYTIKGGSYLCASNYCARYRATSRQPQEYNLAISHVGFRTVKNAQE</sequence>
<organism evidence="2 3">
    <name type="scientific">Acinetobacter celticus</name>
    <dbReference type="NCBI Taxonomy" id="1891224"/>
    <lineage>
        <taxon>Bacteria</taxon>
        <taxon>Pseudomonadati</taxon>
        <taxon>Pseudomonadota</taxon>
        <taxon>Gammaproteobacteria</taxon>
        <taxon>Moraxellales</taxon>
        <taxon>Moraxellaceae</taxon>
        <taxon>Acinetobacter</taxon>
    </lineage>
</organism>
<dbReference type="SUPFAM" id="SSF56436">
    <property type="entry name" value="C-type lectin-like"/>
    <property type="match status" value="1"/>
</dbReference>
<dbReference type="STRING" id="1891224.BBP83_03540"/>
<feature type="domain" description="Sulfatase-modifying factor enzyme-like" evidence="1">
    <location>
        <begin position="57"/>
        <end position="325"/>
    </location>
</feature>
<proteinExistence type="predicted"/>
<reference evidence="2 3" key="1">
    <citation type="submission" date="2016-07" db="EMBL/GenBank/DDBJ databases">
        <title>Acinetobacter sp. ANC 4603.</title>
        <authorList>
            <person name="Radolfova-Krizova L."/>
            <person name="Nemec A."/>
        </authorList>
    </citation>
    <scope>NUCLEOTIDE SEQUENCE [LARGE SCALE GENOMIC DNA]</scope>
    <source>
        <strain evidence="2 3">ANC 4603</strain>
    </source>
</reference>
<name>A0A1C3CXC8_9GAMM</name>
<dbReference type="Gene3D" id="3.90.1580.10">
    <property type="entry name" value="paralog of FGE (formylglycine-generating enzyme)"/>
    <property type="match status" value="1"/>
</dbReference>
<dbReference type="OrthoDB" id="9768004at2"/>
<dbReference type="Pfam" id="PF03781">
    <property type="entry name" value="FGE-sulfatase"/>
    <property type="match status" value="1"/>
</dbReference>
<keyword evidence="3" id="KW-1185">Reference proteome</keyword>
<dbReference type="InterPro" id="IPR005532">
    <property type="entry name" value="SUMF_dom"/>
</dbReference>
<accession>A0A1C3CXC8</accession>
<dbReference type="PROSITE" id="PS51257">
    <property type="entry name" value="PROKAR_LIPOPROTEIN"/>
    <property type="match status" value="1"/>
</dbReference>
<dbReference type="Proteomes" id="UP000186553">
    <property type="component" value="Unassembled WGS sequence"/>
</dbReference>
<evidence type="ECO:0000313" key="2">
    <source>
        <dbReference type="EMBL" id="ODA13475.1"/>
    </source>
</evidence>
<evidence type="ECO:0000259" key="1">
    <source>
        <dbReference type="Pfam" id="PF03781"/>
    </source>
</evidence>
<dbReference type="AlphaFoldDB" id="A0A1C3CXC8"/>
<protein>
    <submittedName>
        <fullName evidence="2">Sulfatase-modifying factor</fullName>
    </submittedName>
</protein>
<dbReference type="InterPro" id="IPR016187">
    <property type="entry name" value="CTDL_fold"/>
</dbReference>
<evidence type="ECO:0000313" key="3">
    <source>
        <dbReference type="Proteomes" id="UP000186553"/>
    </source>
</evidence>
<dbReference type="PANTHER" id="PTHR23150:SF19">
    <property type="entry name" value="FORMYLGLYCINE-GENERATING ENZYME"/>
    <property type="match status" value="1"/>
</dbReference>
<dbReference type="InterPro" id="IPR051043">
    <property type="entry name" value="Sulfatase_Mod_Factor_Kinase"/>
</dbReference>